<dbReference type="GO" id="GO:0003677">
    <property type="term" value="F:DNA binding"/>
    <property type="evidence" value="ECO:0007669"/>
    <property type="project" value="InterPro"/>
</dbReference>
<dbReference type="InterPro" id="IPR000792">
    <property type="entry name" value="Tscrpt_reg_LuxR_C"/>
</dbReference>
<dbReference type="InterPro" id="IPR027417">
    <property type="entry name" value="P-loop_NTPase"/>
</dbReference>
<dbReference type="Gene3D" id="1.10.10.10">
    <property type="entry name" value="Winged helix-like DNA-binding domain superfamily/Winged helix DNA-binding domain"/>
    <property type="match status" value="1"/>
</dbReference>
<dbReference type="PANTHER" id="PTHR16305:SF35">
    <property type="entry name" value="TRANSCRIPTIONAL ACTIVATOR DOMAIN"/>
    <property type="match status" value="1"/>
</dbReference>
<dbReference type="EMBL" id="BOPH01000088">
    <property type="protein sequence ID" value="GIJ71318.1"/>
    <property type="molecule type" value="Genomic_DNA"/>
</dbReference>
<dbReference type="SUPFAM" id="SSF46894">
    <property type="entry name" value="C-terminal effector domain of the bipartite response regulators"/>
    <property type="match status" value="1"/>
</dbReference>
<dbReference type="GO" id="GO:0004016">
    <property type="term" value="F:adenylate cyclase activity"/>
    <property type="evidence" value="ECO:0007669"/>
    <property type="project" value="TreeGrafter"/>
</dbReference>
<dbReference type="PRINTS" id="PR00038">
    <property type="entry name" value="HTHLUXR"/>
</dbReference>
<dbReference type="PANTHER" id="PTHR16305">
    <property type="entry name" value="TESTICULAR SOLUBLE ADENYLYL CYCLASE"/>
    <property type="match status" value="1"/>
</dbReference>
<keyword evidence="2" id="KW-0067">ATP-binding</keyword>
<proteinExistence type="predicted"/>
<dbReference type="InterPro" id="IPR041664">
    <property type="entry name" value="AAA_16"/>
</dbReference>
<evidence type="ECO:0000313" key="5">
    <source>
        <dbReference type="Proteomes" id="UP000635606"/>
    </source>
</evidence>
<dbReference type="Proteomes" id="UP000635606">
    <property type="component" value="Unassembled WGS sequence"/>
</dbReference>
<comment type="caution">
    <text evidence="4">The sequence shown here is derived from an EMBL/GenBank/DDBJ whole genome shotgun (WGS) entry which is preliminary data.</text>
</comment>
<evidence type="ECO:0000256" key="2">
    <source>
        <dbReference type="ARBA" id="ARBA00022840"/>
    </source>
</evidence>
<dbReference type="Pfam" id="PF13191">
    <property type="entry name" value="AAA_16"/>
    <property type="match status" value="1"/>
</dbReference>
<dbReference type="SMART" id="SM00421">
    <property type="entry name" value="HTH_LUXR"/>
    <property type="match status" value="1"/>
</dbReference>
<reference evidence="4" key="1">
    <citation type="submission" date="2021-01" db="EMBL/GenBank/DDBJ databases">
        <title>Whole genome shotgun sequence of Virgisporangium ochraceum NBRC 16418.</title>
        <authorList>
            <person name="Komaki H."/>
            <person name="Tamura T."/>
        </authorList>
    </citation>
    <scope>NUCLEOTIDE SEQUENCE</scope>
    <source>
        <strain evidence="4">NBRC 16418</strain>
    </source>
</reference>
<dbReference type="InterPro" id="IPR016032">
    <property type="entry name" value="Sig_transdc_resp-reg_C-effctor"/>
</dbReference>
<gene>
    <name evidence="4" type="ORF">Voc01_062350</name>
</gene>
<organism evidence="4 5">
    <name type="scientific">Virgisporangium ochraceum</name>
    <dbReference type="NCBI Taxonomy" id="65505"/>
    <lineage>
        <taxon>Bacteria</taxon>
        <taxon>Bacillati</taxon>
        <taxon>Actinomycetota</taxon>
        <taxon>Actinomycetes</taxon>
        <taxon>Micromonosporales</taxon>
        <taxon>Micromonosporaceae</taxon>
        <taxon>Virgisporangium</taxon>
    </lineage>
</organism>
<dbReference type="GO" id="GO:0005524">
    <property type="term" value="F:ATP binding"/>
    <property type="evidence" value="ECO:0007669"/>
    <property type="project" value="UniProtKB-KW"/>
</dbReference>
<dbReference type="InterPro" id="IPR036388">
    <property type="entry name" value="WH-like_DNA-bd_sf"/>
</dbReference>
<keyword evidence="5" id="KW-1185">Reference proteome</keyword>
<dbReference type="GO" id="GO:0006355">
    <property type="term" value="P:regulation of DNA-templated transcription"/>
    <property type="evidence" value="ECO:0007669"/>
    <property type="project" value="InterPro"/>
</dbReference>
<keyword evidence="1" id="KW-0547">Nucleotide-binding</keyword>
<dbReference type="CDD" id="cd06170">
    <property type="entry name" value="LuxR_C_like"/>
    <property type="match status" value="1"/>
</dbReference>
<dbReference type="PROSITE" id="PS00622">
    <property type="entry name" value="HTH_LUXR_1"/>
    <property type="match status" value="1"/>
</dbReference>
<dbReference type="AlphaFoldDB" id="A0A8J3ZZX2"/>
<name>A0A8J3ZZX2_9ACTN</name>
<accession>A0A8J3ZZX2</accession>
<evidence type="ECO:0000313" key="4">
    <source>
        <dbReference type="EMBL" id="GIJ71318.1"/>
    </source>
</evidence>
<feature type="domain" description="HTH luxR-type" evidence="3">
    <location>
        <begin position="836"/>
        <end position="901"/>
    </location>
</feature>
<dbReference type="GO" id="GO:0005737">
    <property type="term" value="C:cytoplasm"/>
    <property type="evidence" value="ECO:0007669"/>
    <property type="project" value="TreeGrafter"/>
</dbReference>
<dbReference type="PROSITE" id="PS50043">
    <property type="entry name" value="HTH_LUXR_2"/>
    <property type="match status" value="1"/>
</dbReference>
<dbReference type="SUPFAM" id="SSF52540">
    <property type="entry name" value="P-loop containing nucleoside triphosphate hydrolases"/>
    <property type="match status" value="1"/>
</dbReference>
<dbReference type="Pfam" id="PF00196">
    <property type="entry name" value="GerE"/>
    <property type="match status" value="1"/>
</dbReference>
<sequence length="905" mass="96161">MSAPLVGRESELRVLGGLLGRIHDGGGAVLVRGEVGIGKSALLQEAARVARAARVRVLTTTGVPSEAQIPFAGLYQLLRPILGQADRLPTPQRGAVLAAFGRTDTAVPDLYLVALATLGLIGEATTREPVLLVVEDAHWLDPASADVLVFVARRLEFEPVILLAAMRDGFGGPFADSGLPALAPGRLGPEDAETLVDAHAPGLRDEVRKRVLTEAAGNPLALVELPAVLDADDQLTGPLPLTDRLEQAFAARVEGLPVPARALLLAVALNDSDSLAEAVAAATLVAGAPCTVDDLLPAIGARLVGTDGERVRFLHPLMRSAIHRRSTIGQRHRTHAALADGLAHDADRRVWHRAASLAGPDDGIAADLDEAAVRAQRRGGIAAGAVALERAARLTRDPALRGERLLRAAELAFELGQRDAVVRVLAEADRMDLSERQRWRTAWIRDSFDDGVLGRAQAAWSLAQVAERAAAEAPALALNLLYGAALRCWWTEPGVEARASVVAAAGQVPVDKNDPRLLVVLAYTAPVECGEVVLDGVRHQPLDDDPRAGRMLGNAAMAVGAFDLAAGFFAGCLSELRTQGRLSLLARALALQAWSCAQLAELSVAVPAADEAYRLAHDTSQPLVAATARVTQALLAALRGDEDGTETFAAEAERTSLPGAAHAVLAAAQLARGLAALGAGRDADARAHLARIYDPADPAYHGATRCWAVGDLAEAAVRSGQPGAVRGLVAEMTAVGRRTPSPALHSGLRHARAVLAGDDAAEAMYEEALRQVTLPFPRARAQLRYGEWLRRQRRVAEARVHLRSARETFDALGTIPWGERARAELRASGETSRRRMPDARDQLTPQELQIAQLAASGLTNREIGQRLYLSHRTVSSHLHRIFPKLGVTSRSALHAALRPEDRHLT</sequence>
<protein>
    <submittedName>
        <fullName evidence="4">LuxR family transcriptional regulator</fullName>
    </submittedName>
</protein>
<evidence type="ECO:0000256" key="1">
    <source>
        <dbReference type="ARBA" id="ARBA00022741"/>
    </source>
</evidence>
<evidence type="ECO:0000259" key="3">
    <source>
        <dbReference type="PROSITE" id="PS50043"/>
    </source>
</evidence>
<dbReference type="RefSeq" id="WP_203931200.1">
    <property type="nucleotide sequence ID" value="NZ_BOPH01000088.1"/>
</dbReference>